<reference evidence="1" key="1">
    <citation type="submission" date="2013-08" db="EMBL/GenBank/DDBJ databases">
        <authorList>
            <person name="Mendez C."/>
            <person name="Richter M."/>
            <person name="Ferrer M."/>
            <person name="Sanchez J."/>
        </authorList>
    </citation>
    <scope>NUCLEOTIDE SEQUENCE</scope>
</reference>
<evidence type="ECO:0000313" key="1">
    <source>
        <dbReference type="EMBL" id="EQD33094.1"/>
    </source>
</evidence>
<dbReference type="PANTHER" id="PTHR42921:SF1">
    <property type="entry name" value="ACETOACETYL-COA SYNTHETASE"/>
    <property type="match status" value="1"/>
</dbReference>
<dbReference type="GO" id="GO:0030729">
    <property type="term" value="F:acetoacetate-CoA ligase activity"/>
    <property type="evidence" value="ECO:0007669"/>
    <property type="project" value="TreeGrafter"/>
</dbReference>
<gene>
    <name evidence="1" type="ORF">B1B_17628</name>
</gene>
<reference evidence="1" key="2">
    <citation type="journal article" date="2014" name="ISME J.">
        <title>Microbial stratification in low pH oxic and suboxic macroscopic growths along an acid mine drainage.</title>
        <authorList>
            <person name="Mendez-Garcia C."/>
            <person name="Mesa V."/>
            <person name="Sprenger R.R."/>
            <person name="Richter M."/>
            <person name="Diez M.S."/>
            <person name="Solano J."/>
            <person name="Bargiela R."/>
            <person name="Golyshina O.V."/>
            <person name="Manteca A."/>
            <person name="Ramos J.L."/>
            <person name="Gallego J.R."/>
            <person name="Llorente I."/>
            <person name="Martins Dos Santos V.A."/>
            <person name="Jensen O.N."/>
            <person name="Pelaez A.I."/>
            <person name="Sanchez J."/>
            <person name="Ferrer M."/>
        </authorList>
    </citation>
    <scope>NUCLEOTIDE SEQUENCE</scope>
</reference>
<protein>
    <submittedName>
        <fullName evidence="1">Acetoacetyl-CoA synthetase</fullName>
    </submittedName>
</protein>
<proteinExistence type="predicted"/>
<dbReference type="PANTHER" id="PTHR42921">
    <property type="entry name" value="ACETOACETYL-COA SYNTHETASE"/>
    <property type="match status" value="1"/>
</dbReference>
<organism evidence="1">
    <name type="scientific">mine drainage metagenome</name>
    <dbReference type="NCBI Taxonomy" id="410659"/>
    <lineage>
        <taxon>unclassified sequences</taxon>
        <taxon>metagenomes</taxon>
        <taxon>ecological metagenomes</taxon>
    </lineage>
</organism>
<sequence>RESVSPRHVPDVVMAVSEIPKTLSGKKLEIPVKRILQGMSPGDVVSLEAVQNPRALEPFVRLAAERHRRASAEATPGA</sequence>
<dbReference type="EMBL" id="AUZY01011779">
    <property type="protein sequence ID" value="EQD33094.1"/>
    <property type="molecule type" value="Genomic_DNA"/>
</dbReference>
<dbReference type="AlphaFoldDB" id="T0ZWT4"/>
<dbReference type="SUPFAM" id="SSF56801">
    <property type="entry name" value="Acetyl-CoA synthetase-like"/>
    <property type="match status" value="1"/>
</dbReference>
<name>T0ZWT4_9ZZZZ</name>
<feature type="non-terminal residue" evidence="1">
    <location>
        <position position="1"/>
    </location>
</feature>
<accession>T0ZWT4</accession>
<comment type="caution">
    <text evidence="1">The sequence shown here is derived from an EMBL/GenBank/DDBJ whole genome shotgun (WGS) entry which is preliminary data.</text>
</comment>